<proteinExistence type="inferred from homology"/>
<dbReference type="GO" id="GO:0030515">
    <property type="term" value="F:snoRNA binding"/>
    <property type="evidence" value="ECO:0007669"/>
    <property type="project" value="InterPro"/>
</dbReference>
<comment type="caution">
    <text evidence="4">The sequence shown here is derived from an EMBL/GenBank/DDBJ whole genome shotgun (WGS) entry which is preliminary data.</text>
</comment>
<comment type="similarity">
    <text evidence="1">Belongs to the NOP5/NOP56 family.</text>
</comment>
<feature type="domain" description="Nop" evidence="3">
    <location>
        <begin position="242"/>
        <end position="357"/>
    </location>
</feature>
<evidence type="ECO:0000313" key="4">
    <source>
        <dbReference type="EMBL" id="PSN95680.1"/>
    </source>
</evidence>
<evidence type="ECO:0000313" key="5">
    <source>
        <dbReference type="Proteomes" id="UP000241284"/>
    </source>
</evidence>
<gene>
    <name evidence="4" type="ORF">B9Q06_04725</name>
</gene>
<dbReference type="SMART" id="SM00931">
    <property type="entry name" value="NOSIC"/>
    <property type="match status" value="1"/>
</dbReference>
<dbReference type="InterPro" id="IPR002687">
    <property type="entry name" value="Nop_dom"/>
</dbReference>
<dbReference type="InterPro" id="IPR045056">
    <property type="entry name" value="Nop56/Nop58"/>
</dbReference>
<dbReference type="InterPro" id="IPR042239">
    <property type="entry name" value="Nop_C"/>
</dbReference>
<reference evidence="4 5" key="1">
    <citation type="submission" date="2017-04" db="EMBL/GenBank/DDBJ databases">
        <title>Novel microbial lineages endemic to geothermal iron-oxide mats fill important gaps in the evolutionary history of Archaea.</title>
        <authorList>
            <person name="Jay Z.J."/>
            <person name="Beam J.P."/>
            <person name="Dlakic M."/>
            <person name="Rusch D.B."/>
            <person name="Kozubal M.A."/>
            <person name="Inskeep W.P."/>
        </authorList>
    </citation>
    <scope>NUCLEOTIDE SEQUENCE [LARGE SCALE GENOMIC DNA]</scope>
    <source>
        <strain evidence="4">ECH_B_2</strain>
    </source>
</reference>
<dbReference type="PANTHER" id="PTHR10894:SF0">
    <property type="entry name" value="NUCLEOLAR PROTEIN 56"/>
    <property type="match status" value="1"/>
</dbReference>
<dbReference type="PROSITE" id="PS51358">
    <property type="entry name" value="NOP"/>
    <property type="match status" value="1"/>
</dbReference>
<feature type="region of interest" description="Disordered" evidence="2">
    <location>
        <begin position="359"/>
        <end position="393"/>
    </location>
</feature>
<accession>A0A2R6BAJ4</accession>
<dbReference type="SUPFAM" id="SSF89124">
    <property type="entry name" value="Nop domain"/>
    <property type="match status" value="1"/>
</dbReference>
<evidence type="ECO:0000256" key="1">
    <source>
        <dbReference type="ARBA" id="ARBA00009211"/>
    </source>
</evidence>
<dbReference type="PANTHER" id="PTHR10894">
    <property type="entry name" value="NUCLEOLAR PROTEIN 5 NUCLEOLAR PROTEIN NOP5 NOP58"/>
    <property type="match status" value="1"/>
</dbReference>
<evidence type="ECO:0000259" key="3">
    <source>
        <dbReference type="PROSITE" id="PS51358"/>
    </source>
</evidence>
<evidence type="ECO:0000256" key="2">
    <source>
        <dbReference type="SAM" id="MobiDB-lite"/>
    </source>
</evidence>
<dbReference type="GO" id="GO:0031428">
    <property type="term" value="C:box C/D methylation guide snoRNP complex"/>
    <property type="evidence" value="ECO:0007669"/>
    <property type="project" value="InterPro"/>
</dbReference>
<feature type="compositionally biased region" description="Basic and acidic residues" evidence="2">
    <location>
        <begin position="363"/>
        <end position="382"/>
    </location>
</feature>
<sequence length="393" mass="43867">MVLVSFLLFLASTVYGYFIVDESGRVILAQRLNGDNGVLNALLEEARRRGLGELYTYEPGLAQVAKLVEHDFGSAELYSHARFAEALGLSLDEVLRIVRSKALEETRKGVARESGRKDRIIAETIKAVDEFDKTLNIFVSRIREWYGLHFPELNELVEDPAAYLRLVYTLGLRENYTLEKLRELGYQAEPAKRLVDAAANSTGAPFTDEDVEPIRTMASAVYQLYSLRGKLTKYTEELMLRVAPNLAGLAGSTLGARLIASAGDLERLAKFPSSTVQVLGAEKALFRAIRKGAKPPKHGVIFQDPLIHNAPRWQRGKIARAYAGKLSIAARLDFYGGEDLSGRLRAEFEDRVNKIKQLFAKPPRRESEGVEGGRERGGGRRDRGGRRGRGRRY</sequence>
<dbReference type="AlphaFoldDB" id="A0A2R6BAJ4"/>
<protein>
    <recommendedName>
        <fullName evidence="3">Nop domain-containing protein</fullName>
    </recommendedName>
</protein>
<dbReference type="Gene3D" id="1.10.287.4070">
    <property type="match status" value="1"/>
</dbReference>
<name>A0A2R6BAJ4_9ARCH</name>
<dbReference type="Pfam" id="PF01798">
    <property type="entry name" value="Nop"/>
    <property type="match status" value="1"/>
</dbReference>
<dbReference type="Proteomes" id="UP000241284">
    <property type="component" value="Unassembled WGS sequence"/>
</dbReference>
<feature type="compositionally biased region" description="Basic residues" evidence="2">
    <location>
        <begin position="383"/>
        <end position="393"/>
    </location>
</feature>
<dbReference type="InterPro" id="IPR036070">
    <property type="entry name" value="Nop_dom_sf"/>
</dbReference>
<dbReference type="Gene3D" id="1.10.246.90">
    <property type="entry name" value="Nop domain"/>
    <property type="match status" value="1"/>
</dbReference>
<dbReference type="EMBL" id="NEXH01000007">
    <property type="protein sequence ID" value="PSN95680.1"/>
    <property type="molecule type" value="Genomic_DNA"/>
</dbReference>
<organism evidence="4 5">
    <name type="scientific">Candidatus Marsarchaeota G2 archaeon ECH_B_2</name>
    <dbReference type="NCBI Taxonomy" id="1978160"/>
    <lineage>
        <taxon>Archaea</taxon>
        <taxon>Candidatus Marsarchaeota</taxon>
        <taxon>Candidatus Marsarchaeota group 2</taxon>
    </lineage>
</organism>
<dbReference type="InterPro" id="IPR012976">
    <property type="entry name" value="NOSIC"/>
</dbReference>